<proteinExistence type="predicted"/>
<organism evidence="1 2">
    <name type="scientific">Pistacia integerrima</name>
    <dbReference type="NCBI Taxonomy" id="434235"/>
    <lineage>
        <taxon>Eukaryota</taxon>
        <taxon>Viridiplantae</taxon>
        <taxon>Streptophyta</taxon>
        <taxon>Embryophyta</taxon>
        <taxon>Tracheophyta</taxon>
        <taxon>Spermatophyta</taxon>
        <taxon>Magnoliopsida</taxon>
        <taxon>eudicotyledons</taxon>
        <taxon>Gunneridae</taxon>
        <taxon>Pentapetalae</taxon>
        <taxon>rosids</taxon>
        <taxon>malvids</taxon>
        <taxon>Sapindales</taxon>
        <taxon>Anacardiaceae</taxon>
        <taxon>Pistacia</taxon>
    </lineage>
</organism>
<name>A0ACC0YSZ2_9ROSI</name>
<dbReference type="EMBL" id="CM047740">
    <property type="protein sequence ID" value="KAJ0040689.1"/>
    <property type="molecule type" value="Genomic_DNA"/>
</dbReference>
<comment type="caution">
    <text evidence="1">The sequence shown here is derived from an EMBL/GenBank/DDBJ whole genome shotgun (WGS) entry which is preliminary data.</text>
</comment>
<gene>
    <name evidence="1" type="ORF">Pint_28236</name>
</gene>
<sequence length="268" mass="30704">MMLITEFMGGGNLQKYLWSVRPQCLELKLSISFALEISRAMEYLHANGIIHRDLKPSNQFSFVIDFSSLVEQLISNILLTEDKKHIKVGDFGLARAEVMDEMTCEAGTYRWMAPEIFSQDPIPIGVKKHYDHKVDVYSFAMVLWELLTNTVPFKGKESMSVAYAAAKVCPPSVEDLPEDIVPLLKSCWALDPKARPEFKEIRVFLTNYLGKIRSTEVDNIPPISKVIQIEEAEYKLNQDYTAAENKKPEKRNCYLPKFLRCFGHCISR</sequence>
<reference evidence="2" key="1">
    <citation type="journal article" date="2023" name="G3 (Bethesda)">
        <title>Genome assembly and association tests identify interacting loci associated with vigor, precocity, and sex in interspecific pistachio rootstocks.</title>
        <authorList>
            <person name="Palmer W."/>
            <person name="Jacygrad E."/>
            <person name="Sagayaradj S."/>
            <person name="Cavanaugh K."/>
            <person name="Han R."/>
            <person name="Bertier L."/>
            <person name="Beede B."/>
            <person name="Kafkas S."/>
            <person name="Golino D."/>
            <person name="Preece J."/>
            <person name="Michelmore R."/>
        </authorList>
    </citation>
    <scope>NUCLEOTIDE SEQUENCE [LARGE SCALE GENOMIC DNA]</scope>
</reference>
<evidence type="ECO:0000313" key="1">
    <source>
        <dbReference type="EMBL" id="KAJ0040689.1"/>
    </source>
</evidence>
<evidence type="ECO:0000313" key="2">
    <source>
        <dbReference type="Proteomes" id="UP001163603"/>
    </source>
</evidence>
<protein>
    <submittedName>
        <fullName evidence="1">Uncharacterized protein</fullName>
    </submittedName>
</protein>
<dbReference type="Proteomes" id="UP001163603">
    <property type="component" value="Chromosome 5"/>
</dbReference>
<keyword evidence="2" id="KW-1185">Reference proteome</keyword>
<accession>A0ACC0YSZ2</accession>